<dbReference type="EMBL" id="VZRA01000003">
    <property type="protein sequence ID" value="KAB0669547.1"/>
    <property type="molecule type" value="Genomic_DNA"/>
</dbReference>
<evidence type="ECO:0000256" key="1">
    <source>
        <dbReference type="SAM" id="MobiDB-lite"/>
    </source>
</evidence>
<feature type="region of interest" description="Disordered" evidence="1">
    <location>
        <begin position="219"/>
        <end position="278"/>
    </location>
</feature>
<dbReference type="RefSeq" id="WP_151157218.1">
    <property type="nucleotide sequence ID" value="NZ_VZRA01000003.1"/>
</dbReference>
<feature type="chain" id="PRO_5046573865" evidence="2">
    <location>
        <begin position="24"/>
        <end position="278"/>
    </location>
</feature>
<evidence type="ECO:0000256" key="2">
    <source>
        <dbReference type="SAM" id="SignalP"/>
    </source>
</evidence>
<name>A0ABQ6TMC3_9BACT</name>
<organism evidence="3 4">
    <name type="scientific">Oryzomonas sagensis</name>
    <dbReference type="NCBI Taxonomy" id="2603857"/>
    <lineage>
        <taxon>Bacteria</taxon>
        <taxon>Pseudomonadati</taxon>
        <taxon>Thermodesulfobacteriota</taxon>
        <taxon>Desulfuromonadia</taxon>
        <taxon>Geobacterales</taxon>
        <taxon>Geobacteraceae</taxon>
        <taxon>Oryzomonas</taxon>
    </lineage>
</organism>
<dbReference type="Proteomes" id="UP000798046">
    <property type="component" value="Unassembled WGS sequence"/>
</dbReference>
<accession>A0ABQ6TMC3</accession>
<proteinExistence type="predicted"/>
<keyword evidence="4" id="KW-1185">Reference proteome</keyword>
<reference evidence="3 4" key="1">
    <citation type="journal article" date="2020" name="Microorganisms">
        <title>Description of Three Novel Members in the Family Geobacteraceae, Oryzomonas japonicum gen. nov., sp. nov., Oryzomonas sagensis sp. nov., and Oryzomonas ruber sp. nov.</title>
        <authorList>
            <person name="Xu Z."/>
            <person name="Masuda Y."/>
            <person name="Hayakawa C."/>
            <person name="Ushijima N."/>
            <person name="Kawano K."/>
            <person name="Shiratori Y."/>
            <person name="Senoo K."/>
            <person name="Itoh H."/>
        </authorList>
    </citation>
    <scope>NUCLEOTIDE SEQUENCE [LARGE SCALE GENOMIC DNA]</scope>
    <source>
        <strain evidence="3 4">Red100</strain>
    </source>
</reference>
<feature type="compositionally biased region" description="Basic and acidic residues" evidence="1">
    <location>
        <begin position="220"/>
        <end position="254"/>
    </location>
</feature>
<comment type="caution">
    <text evidence="3">The sequence shown here is derived from an EMBL/GenBank/DDBJ whole genome shotgun (WGS) entry which is preliminary data.</text>
</comment>
<evidence type="ECO:0000313" key="3">
    <source>
        <dbReference type="EMBL" id="KAB0669547.1"/>
    </source>
</evidence>
<feature type="signal peptide" evidence="2">
    <location>
        <begin position="1"/>
        <end position="23"/>
    </location>
</feature>
<gene>
    <name evidence="3" type="ORF">F6V30_12135</name>
</gene>
<keyword evidence="2" id="KW-0732">Signal</keyword>
<evidence type="ECO:0000313" key="4">
    <source>
        <dbReference type="Proteomes" id="UP000798046"/>
    </source>
</evidence>
<protein>
    <submittedName>
        <fullName evidence="3">DUF3047 domain-containing protein</fullName>
    </submittedName>
</protein>
<sequence>MQPYRTLCIAVIFVFLTVFPALAAESELRIGKFSSAELAGWKEQTVFGSKKSAYTFVQDNGKSVLMGKSHDSASGLLHKIDIDPKAYPIIKWSWKIDHTVKKGNERTKDGHDFAARLYVVFPRGFFSKTRAIEYVWGNVLRKGESIRNPYSKNVVMIAVDGGDELAGRWTSHRRNFAEDYRAAFGEEAPKVGAIAIMTDSDNTHESATGYYGDITVLPAPREEEQKPKEPKQKEQPAKEQPAKTHPAKPKEPLPKEQTNGNGSHPAPPAALPPAQNQQ</sequence>
<dbReference type="Pfam" id="PF11249">
    <property type="entry name" value="DUF3047"/>
    <property type="match status" value="1"/>
</dbReference>
<dbReference type="InterPro" id="IPR021409">
    <property type="entry name" value="DUF3047"/>
</dbReference>